<keyword evidence="3" id="KW-1185">Reference proteome</keyword>
<gene>
    <name evidence="2" type="ORF">EDD29_4330</name>
</gene>
<dbReference type="Proteomes" id="UP000272400">
    <property type="component" value="Unassembled WGS sequence"/>
</dbReference>
<dbReference type="Pfam" id="PF08044">
    <property type="entry name" value="DUF1707"/>
    <property type="match status" value="1"/>
</dbReference>
<organism evidence="2 3">
    <name type="scientific">Actinocorallia herbida</name>
    <dbReference type="NCBI Taxonomy" id="58109"/>
    <lineage>
        <taxon>Bacteria</taxon>
        <taxon>Bacillati</taxon>
        <taxon>Actinomycetota</taxon>
        <taxon>Actinomycetes</taxon>
        <taxon>Streptosporangiales</taxon>
        <taxon>Thermomonosporaceae</taxon>
        <taxon>Actinocorallia</taxon>
    </lineage>
</organism>
<feature type="domain" description="DUF1707" evidence="1">
    <location>
        <begin position="11"/>
        <end position="62"/>
    </location>
</feature>
<dbReference type="RefSeq" id="WP_123666123.1">
    <property type="nucleotide sequence ID" value="NZ_RJKE01000001.1"/>
</dbReference>
<dbReference type="PANTHER" id="PTHR40763:SF5">
    <property type="entry name" value="MEMBRANE PROTEIN"/>
    <property type="match status" value="1"/>
</dbReference>
<dbReference type="OrthoDB" id="3428481at2"/>
<dbReference type="InterPro" id="IPR012551">
    <property type="entry name" value="DUF1707_SHOCT-like"/>
</dbReference>
<dbReference type="EMBL" id="RJKE01000001">
    <property type="protein sequence ID" value="ROO86751.1"/>
    <property type="molecule type" value="Genomic_DNA"/>
</dbReference>
<sequence>MPTNPPGPPALRASDADRDRAIDLLRAAVADGRLTPAEFDERVEAALTARTIDALTPLVTDLIASPGGGALTLPPVGAPAPELLTIKEKHGTVRREGRWHLPHRLALRTAWSDVLLDLTDAVRTAPELVIDLRVSGGTIELLLAPGMTLDANALSIRHSTLTINKATPTPETLPIRLLGKIRHAHLTTDWHPPRP</sequence>
<evidence type="ECO:0000259" key="1">
    <source>
        <dbReference type="Pfam" id="PF08044"/>
    </source>
</evidence>
<comment type="caution">
    <text evidence="2">The sequence shown here is derived from an EMBL/GenBank/DDBJ whole genome shotgun (WGS) entry which is preliminary data.</text>
</comment>
<reference evidence="2 3" key="1">
    <citation type="submission" date="2018-11" db="EMBL/GenBank/DDBJ databases">
        <title>Sequencing the genomes of 1000 actinobacteria strains.</title>
        <authorList>
            <person name="Klenk H.-P."/>
        </authorList>
    </citation>
    <scope>NUCLEOTIDE SEQUENCE [LARGE SCALE GENOMIC DNA]</scope>
    <source>
        <strain evidence="2 3">DSM 44254</strain>
    </source>
</reference>
<evidence type="ECO:0000313" key="2">
    <source>
        <dbReference type="EMBL" id="ROO86751.1"/>
    </source>
</evidence>
<protein>
    <submittedName>
        <fullName evidence="2">Uncharacterized protein DUF1707</fullName>
    </submittedName>
</protein>
<dbReference type="PANTHER" id="PTHR40763">
    <property type="entry name" value="MEMBRANE PROTEIN-RELATED"/>
    <property type="match status" value="1"/>
</dbReference>
<evidence type="ECO:0000313" key="3">
    <source>
        <dbReference type="Proteomes" id="UP000272400"/>
    </source>
</evidence>
<dbReference type="AlphaFoldDB" id="A0A3N1CZQ1"/>
<name>A0A3N1CZQ1_9ACTN</name>
<accession>A0A3N1CZQ1</accession>
<proteinExistence type="predicted"/>